<evidence type="ECO:0000313" key="4">
    <source>
        <dbReference type="Proteomes" id="UP001415857"/>
    </source>
</evidence>
<dbReference type="Pfam" id="PF13968">
    <property type="entry name" value="DUF4220"/>
    <property type="match status" value="1"/>
</dbReference>
<protein>
    <recommendedName>
        <fullName evidence="2">DUF4220 domain-containing protein</fullName>
    </recommendedName>
</protein>
<dbReference type="Proteomes" id="UP001415857">
    <property type="component" value="Unassembled WGS sequence"/>
</dbReference>
<sequence>MASLRIPDKWKSLWDLWDIRVAVLLSLSYQILLISIASLRKRSGNIFLTVFVWSSYLLADWVATFALGLIASGLNDCVKPALDEDLITFWAPFLLVHLGGPHSITAFSLEDNELWIRHMLQLIIHLLLVAYVFTQSLPNGLWIPISLVYLAGLIKYFERTRSLYLASLATLKTSTLPKPTAGLNYVRLMQVCKSKDDASIPVDIILAEAIEVEPDHSVKTYLEFEVVQSGYRFFNDFKGLIVDLTYGHREWQKSRDFFFKTSPKDAFRIMEVELNFLYDMLYTKMVVVHKKWGFAFRFVCLGCIVLALERFVSHHHMHHTHIHEVDIYITYTLIIGAIGLDLFGIIKLIFSDWTIAKLENFKSKVVLGLMLFIRKTISLDGKHRWSNSLSQHSLISYCLKEQFKWIEKLVDHFGAMDFLDEILYKNSVHVESDNDLKVLKWIKKAVKCIFRAKEAETVNGDRLKKFIFEELRDKALKAKTSKDAKEICSWRGERPLLEASRSFWSLTESVEVEYDESVLRWHVATELCHLTEDNNDKDERRQFCKILSKYMLYLLIMRPTMMSEVTGIVHIRFQDTCEEAKKFFAIGQETTRKAPEEASWKSFCKKLVEEIKMFFGFATTPKKTDVESACKNLLDVDAVIAPGKVKGGTSKSVLFDACIIAKDLKKLDAKERWEMMSKVWVELLCYAASHCKAIAHARQLSKGGEFITFVWLLAIHFGMGEPFREDPESRHKLIVAK</sequence>
<feature type="domain" description="DUF4220" evidence="2">
    <location>
        <begin position="53"/>
        <end position="397"/>
    </location>
</feature>
<dbReference type="AlphaFoldDB" id="A0AAP0NB93"/>
<keyword evidence="1" id="KW-0812">Transmembrane</keyword>
<feature type="transmembrane region" description="Helical" evidence="1">
    <location>
        <begin position="20"/>
        <end position="39"/>
    </location>
</feature>
<evidence type="ECO:0000313" key="3">
    <source>
        <dbReference type="EMBL" id="KAK9268821.1"/>
    </source>
</evidence>
<keyword evidence="1" id="KW-0472">Membrane</keyword>
<dbReference type="PANTHER" id="PTHR31325">
    <property type="entry name" value="OS01G0798800 PROTEIN-RELATED"/>
    <property type="match status" value="1"/>
</dbReference>
<dbReference type="InterPro" id="IPR025315">
    <property type="entry name" value="DUF4220"/>
</dbReference>
<organism evidence="3 4">
    <name type="scientific">Liquidambar formosana</name>
    <name type="common">Formosan gum</name>
    <dbReference type="NCBI Taxonomy" id="63359"/>
    <lineage>
        <taxon>Eukaryota</taxon>
        <taxon>Viridiplantae</taxon>
        <taxon>Streptophyta</taxon>
        <taxon>Embryophyta</taxon>
        <taxon>Tracheophyta</taxon>
        <taxon>Spermatophyta</taxon>
        <taxon>Magnoliopsida</taxon>
        <taxon>eudicotyledons</taxon>
        <taxon>Gunneridae</taxon>
        <taxon>Pentapetalae</taxon>
        <taxon>Saxifragales</taxon>
        <taxon>Altingiaceae</taxon>
        <taxon>Liquidambar</taxon>
    </lineage>
</organism>
<dbReference type="Pfam" id="PF04578">
    <property type="entry name" value="DUF594"/>
    <property type="match status" value="1"/>
</dbReference>
<evidence type="ECO:0000259" key="2">
    <source>
        <dbReference type="Pfam" id="PF13968"/>
    </source>
</evidence>
<name>A0AAP0NB93_LIQFO</name>
<gene>
    <name evidence="3" type="ORF">L1049_000585</name>
</gene>
<feature type="transmembrane region" description="Helical" evidence="1">
    <location>
        <begin position="328"/>
        <end position="350"/>
    </location>
</feature>
<feature type="transmembrane region" description="Helical" evidence="1">
    <location>
        <begin position="140"/>
        <end position="157"/>
    </location>
</feature>
<feature type="transmembrane region" description="Helical" evidence="1">
    <location>
        <begin position="114"/>
        <end position="134"/>
    </location>
</feature>
<feature type="transmembrane region" description="Helical" evidence="1">
    <location>
        <begin position="292"/>
        <end position="308"/>
    </location>
</feature>
<keyword evidence="1" id="KW-1133">Transmembrane helix</keyword>
<feature type="transmembrane region" description="Helical" evidence="1">
    <location>
        <begin position="46"/>
        <end position="74"/>
    </location>
</feature>
<dbReference type="EMBL" id="JBBPBK010000015">
    <property type="protein sequence ID" value="KAK9268821.1"/>
    <property type="molecule type" value="Genomic_DNA"/>
</dbReference>
<keyword evidence="4" id="KW-1185">Reference proteome</keyword>
<evidence type="ECO:0000256" key="1">
    <source>
        <dbReference type="SAM" id="Phobius"/>
    </source>
</evidence>
<dbReference type="InterPro" id="IPR007658">
    <property type="entry name" value="DUF594"/>
</dbReference>
<feature type="transmembrane region" description="Helical" evidence="1">
    <location>
        <begin position="86"/>
        <end position="107"/>
    </location>
</feature>
<proteinExistence type="predicted"/>
<reference evidence="3 4" key="1">
    <citation type="journal article" date="2024" name="Plant J.">
        <title>Genome sequences and population genomics reveal climatic adaptation and genomic divergence between two closely related sweetgum species.</title>
        <authorList>
            <person name="Xu W.Q."/>
            <person name="Ren C.Q."/>
            <person name="Zhang X.Y."/>
            <person name="Comes H.P."/>
            <person name="Liu X.H."/>
            <person name="Li Y.G."/>
            <person name="Kettle C.J."/>
            <person name="Jalonen R."/>
            <person name="Gaisberger H."/>
            <person name="Ma Y.Z."/>
            <person name="Qiu Y.X."/>
        </authorList>
    </citation>
    <scope>NUCLEOTIDE SEQUENCE [LARGE SCALE GENOMIC DNA]</scope>
    <source>
        <strain evidence="3">Hangzhou</strain>
    </source>
</reference>
<accession>A0AAP0NB93</accession>
<comment type="caution">
    <text evidence="3">The sequence shown here is derived from an EMBL/GenBank/DDBJ whole genome shotgun (WGS) entry which is preliminary data.</text>
</comment>